<dbReference type="RefSeq" id="WP_320214565.1">
    <property type="nucleotide sequence ID" value="NZ_JAVIIS010000016.1"/>
</dbReference>
<proteinExistence type="predicted"/>
<evidence type="ECO:0000313" key="2">
    <source>
        <dbReference type="Proteomes" id="UP001272097"/>
    </source>
</evidence>
<comment type="caution">
    <text evidence="1">The sequence shown here is derived from an EMBL/GenBank/DDBJ whole genome shotgun (WGS) entry which is preliminary data.</text>
</comment>
<name>A0ABU4WX53_9HYPH</name>
<organism evidence="1 2">
    <name type="scientific">Mesorhizobium australafricanum</name>
    <dbReference type="NCBI Taxonomy" id="3072311"/>
    <lineage>
        <taxon>Bacteria</taxon>
        <taxon>Pseudomonadati</taxon>
        <taxon>Pseudomonadota</taxon>
        <taxon>Alphaproteobacteria</taxon>
        <taxon>Hyphomicrobiales</taxon>
        <taxon>Phyllobacteriaceae</taxon>
        <taxon>Mesorhizobium</taxon>
    </lineage>
</organism>
<dbReference type="Proteomes" id="UP001272097">
    <property type="component" value="Unassembled WGS sequence"/>
</dbReference>
<dbReference type="EMBL" id="JAVIIS010000016">
    <property type="protein sequence ID" value="MDX8440639.1"/>
    <property type="molecule type" value="Genomic_DNA"/>
</dbReference>
<accession>A0ABU4WX53</accession>
<evidence type="ECO:0000313" key="1">
    <source>
        <dbReference type="EMBL" id="MDX8440639.1"/>
    </source>
</evidence>
<gene>
    <name evidence="1" type="ORF">RFM51_13645</name>
</gene>
<sequence length="46" mass="5175">MPAFATGHDAVYSYKRRNGQAVVTDASWALDKRGFATKLWAEVCER</sequence>
<keyword evidence="2" id="KW-1185">Reference proteome</keyword>
<protein>
    <recommendedName>
        <fullName evidence="3">Transposase</fullName>
    </recommendedName>
</protein>
<reference evidence="1 2" key="1">
    <citation type="submission" date="2023-08" db="EMBL/GenBank/DDBJ databases">
        <title>Implementing the SeqCode for naming new Mesorhizobium species isolated from Vachellia karroo root nodules.</title>
        <authorList>
            <person name="Van Lill M."/>
        </authorList>
    </citation>
    <scope>NUCLEOTIDE SEQUENCE [LARGE SCALE GENOMIC DNA]</scope>
    <source>
        <strain evidence="1 2">VK3E</strain>
    </source>
</reference>
<evidence type="ECO:0008006" key="3">
    <source>
        <dbReference type="Google" id="ProtNLM"/>
    </source>
</evidence>